<dbReference type="InterPro" id="IPR003594">
    <property type="entry name" value="HATPase_dom"/>
</dbReference>
<dbReference type="InterPro" id="IPR036890">
    <property type="entry name" value="HATPase_C_sf"/>
</dbReference>
<evidence type="ECO:0000256" key="6">
    <source>
        <dbReference type="ARBA" id="ARBA00022777"/>
    </source>
</evidence>
<dbReference type="Proteomes" id="UP000321595">
    <property type="component" value="Chromosome"/>
</dbReference>
<evidence type="ECO:0000256" key="3">
    <source>
        <dbReference type="ARBA" id="ARBA00022553"/>
    </source>
</evidence>
<dbReference type="NCBIfam" id="TIGR00229">
    <property type="entry name" value="sensory_box"/>
    <property type="match status" value="2"/>
</dbReference>
<dbReference type="InterPro" id="IPR035965">
    <property type="entry name" value="PAS-like_dom_sf"/>
</dbReference>
<evidence type="ECO:0000256" key="8">
    <source>
        <dbReference type="ARBA" id="ARBA00023012"/>
    </source>
</evidence>
<gene>
    <name evidence="11" type="ORF">FRD01_06865</name>
</gene>
<dbReference type="PANTHER" id="PTHR43065">
    <property type="entry name" value="SENSOR HISTIDINE KINASE"/>
    <property type="match status" value="1"/>
</dbReference>
<feature type="domain" description="Histidine kinase" evidence="9">
    <location>
        <begin position="352"/>
        <end position="596"/>
    </location>
</feature>
<dbReference type="InterPro" id="IPR004358">
    <property type="entry name" value="Sig_transdc_His_kin-like_C"/>
</dbReference>
<keyword evidence="4" id="KW-0808">Transferase</keyword>
<dbReference type="Gene3D" id="1.10.287.130">
    <property type="match status" value="1"/>
</dbReference>
<dbReference type="GO" id="GO:0000155">
    <property type="term" value="F:phosphorelay sensor kinase activity"/>
    <property type="evidence" value="ECO:0007669"/>
    <property type="project" value="InterPro"/>
</dbReference>
<dbReference type="OrthoDB" id="9779002at2"/>
<dbReference type="PANTHER" id="PTHR43065:SF10">
    <property type="entry name" value="PEROXIDE STRESS-ACTIVATED HISTIDINE KINASE MAK3"/>
    <property type="match status" value="1"/>
</dbReference>
<sequence>METLEVIISTIEDESDGRAVANADGELVWTNAAFDSQSGGMKSLRQLPDPAVVSRLFDTMERGERFENICNFGRLRVYPVKEYFLVRMEPSPLLFKAFRKLAQSVPENIMVLDDQGVCVWANRPETQYAIGKTVSDFAPSEVKEAATEKFQHCLETGETFKSEPKWLVASDGVTRCYRAQWVPIEEDGRRFMCIVAIDVTEHVNDQEQLRESEERYRTLLHNSLDVICMYSADLTLQYITPNVVDHLGYEAEELVGKSLLDFVGPDDIREILTKVEDMNFNSDLPQTVEARVKRRDGDYSTMEARIRRVEAQGETLIFVNARDISVRRELEQMRQNLLRADKLASIGQLAAGVAHEINNPSAFISTNLFVLKEYAEKFIEMNRDLADFALKLDAEDREYYLNYLHENEIQDLLEDMIRMVDTNLEGMDRISHIVRELRLFSREGTEEAEVFDLNSAVETASSIVKNQIAPMGKLVVAFEDLPLVVGHKGKITQVLVNLLVNAAHAISQSTADRVVKVRTTTKEDCIVVEVSDTGPGIPEKFRNQIFEPFFTTKTPEQGTGLGLWLCKEIMKQSKGAIEFETSPRGTTFRLKFQPMPRPGQTAEVEAISGHRVLLIGQDLKKDGMKIGHKHGCVSTDSVDSAVEILKADDDFDLVIASEAAAGAEYVLAKRIERDFPSLHSKVVWAARDASVSDMIQERLG</sequence>
<proteinExistence type="predicted"/>
<keyword evidence="3" id="KW-0597">Phosphoprotein</keyword>
<dbReference type="CDD" id="cd00075">
    <property type="entry name" value="HATPase"/>
    <property type="match status" value="1"/>
</dbReference>
<dbReference type="InterPro" id="IPR013656">
    <property type="entry name" value="PAS_4"/>
</dbReference>
<dbReference type="Pfam" id="PF08447">
    <property type="entry name" value="PAS_3"/>
    <property type="match status" value="1"/>
</dbReference>
<evidence type="ECO:0000256" key="4">
    <source>
        <dbReference type="ARBA" id="ARBA00022679"/>
    </source>
</evidence>
<comment type="catalytic activity">
    <reaction evidence="1">
        <text>ATP + protein L-histidine = ADP + protein N-phospho-L-histidine.</text>
        <dbReference type="EC" id="2.7.13.3"/>
    </reaction>
</comment>
<evidence type="ECO:0000256" key="7">
    <source>
        <dbReference type="ARBA" id="ARBA00022840"/>
    </source>
</evidence>
<organism evidence="11 12">
    <name type="scientific">Microvenator marinus</name>
    <dbReference type="NCBI Taxonomy" id="2600177"/>
    <lineage>
        <taxon>Bacteria</taxon>
        <taxon>Deltaproteobacteria</taxon>
        <taxon>Bradymonadales</taxon>
        <taxon>Microvenatoraceae</taxon>
        <taxon>Microvenator</taxon>
    </lineage>
</organism>
<dbReference type="GO" id="GO:0005524">
    <property type="term" value="F:ATP binding"/>
    <property type="evidence" value="ECO:0007669"/>
    <property type="project" value="UniProtKB-KW"/>
</dbReference>
<dbReference type="EC" id="2.7.13.3" evidence="2"/>
<evidence type="ECO:0000256" key="1">
    <source>
        <dbReference type="ARBA" id="ARBA00000085"/>
    </source>
</evidence>
<feature type="domain" description="PAS" evidence="10">
    <location>
        <begin position="212"/>
        <end position="282"/>
    </location>
</feature>
<dbReference type="Pfam" id="PF02518">
    <property type="entry name" value="HATPase_c"/>
    <property type="match status" value="1"/>
</dbReference>
<dbReference type="Gene3D" id="3.30.565.10">
    <property type="entry name" value="Histidine kinase-like ATPase, C-terminal domain"/>
    <property type="match status" value="1"/>
</dbReference>
<evidence type="ECO:0000259" key="10">
    <source>
        <dbReference type="PROSITE" id="PS50112"/>
    </source>
</evidence>
<dbReference type="InterPro" id="IPR000014">
    <property type="entry name" value="PAS"/>
</dbReference>
<evidence type="ECO:0000313" key="12">
    <source>
        <dbReference type="Proteomes" id="UP000321595"/>
    </source>
</evidence>
<dbReference type="PROSITE" id="PS50112">
    <property type="entry name" value="PAS"/>
    <property type="match status" value="1"/>
</dbReference>
<dbReference type="InterPro" id="IPR005467">
    <property type="entry name" value="His_kinase_dom"/>
</dbReference>
<dbReference type="EMBL" id="CP042467">
    <property type="protein sequence ID" value="QED26967.1"/>
    <property type="molecule type" value="Genomic_DNA"/>
</dbReference>
<keyword evidence="8" id="KW-0902">Two-component regulatory system</keyword>
<keyword evidence="5" id="KW-0547">Nucleotide-binding</keyword>
<dbReference type="Pfam" id="PF08448">
    <property type="entry name" value="PAS_4"/>
    <property type="match status" value="1"/>
</dbReference>
<dbReference type="SUPFAM" id="SSF55785">
    <property type="entry name" value="PYP-like sensor domain (PAS domain)"/>
    <property type="match status" value="2"/>
</dbReference>
<dbReference type="SUPFAM" id="SSF55874">
    <property type="entry name" value="ATPase domain of HSP90 chaperone/DNA topoisomerase II/histidine kinase"/>
    <property type="match status" value="1"/>
</dbReference>
<dbReference type="InterPro" id="IPR003661">
    <property type="entry name" value="HisK_dim/P_dom"/>
</dbReference>
<dbReference type="CDD" id="cd00082">
    <property type="entry name" value="HisKA"/>
    <property type="match status" value="1"/>
</dbReference>
<dbReference type="SMART" id="SM00388">
    <property type="entry name" value="HisKA"/>
    <property type="match status" value="1"/>
</dbReference>
<name>A0A5B8XP92_9DELT</name>
<dbReference type="CDD" id="cd00130">
    <property type="entry name" value="PAS"/>
    <property type="match status" value="2"/>
</dbReference>
<dbReference type="Gene3D" id="3.30.450.20">
    <property type="entry name" value="PAS domain"/>
    <property type="match status" value="2"/>
</dbReference>
<keyword evidence="6" id="KW-0418">Kinase</keyword>
<keyword evidence="7" id="KW-0067">ATP-binding</keyword>
<dbReference type="RefSeq" id="WP_146958652.1">
    <property type="nucleotide sequence ID" value="NZ_CP042467.1"/>
</dbReference>
<evidence type="ECO:0000256" key="2">
    <source>
        <dbReference type="ARBA" id="ARBA00012438"/>
    </source>
</evidence>
<reference evidence="11 12" key="1">
    <citation type="submission" date="2019-08" db="EMBL/GenBank/DDBJ databases">
        <authorList>
            <person name="Liang Q."/>
        </authorList>
    </citation>
    <scope>NUCLEOTIDE SEQUENCE [LARGE SCALE GENOMIC DNA]</scope>
    <source>
        <strain evidence="11 12">V1718</strain>
    </source>
</reference>
<dbReference type="InterPro" id="IPR013655">
    <property type="entry name" value="PAS_fold_3"/>
</dbReference>
<evidence type="ECO:0000313" key="11">
    <source>
        <dbReference type="EMBL" id="QED26967.1"/>
    </source>
</evidence>
<evidence type="ECO:0000259" key="9">
    <source>
        <dbReference type="PROSITE" id="PS50109"/>
    </source>
</evidence>
<dbReference type="PROSITE" id="PS50109">
    <property type="entry name" value="HIS_KIN"/>
    <property type="match status" value="1"/>
</dbReference>
<dbReference type="SMART" id="SM00091">
    <property type="entry name" value="PAS"/>
    <property type="match status" value="2"/>
</dbReference>
<accession>A0A5B8XP92</accession>
<dbReference type="SMART" id="SM00387">
    <property type="entry name" value="HATPase_c"/>
    <property type="match status" value="1"/>
</dbReference>
<keyword evidence="12" id="KW-1185">Reference proteome</keyword>
<dbReference type="KEGG" id="bbae:FRD01_06865"/>
<protein>
    <recommendedName>
        <fullName evidence="2">histidine kinase</fullName>
        <ecNumber evidence="2">2.7.13.3</ecNumber>
    </recommendedName>
</protein>
<dbReference type="AlphaFoldDB" id="A0A5B8XP92"/>
<evidence type="ECO:0000256" key="5">
    <source>
        <dbReference type="ARBA" id="ARBA00022741"/>
    </source>
</evidence>
<dbReference type="PRINTS" id="PR00344">
    <property type="entry name" value="BCTRLSENSOR"/>
</dbReference>